<feature type="transmembrane region" description="Helical" evidence="7">
    <location>
        <begin position="75"/>
        <end position="92"/>
    </location>
</feature>
<feature type="transmembrane region" description="Helical" evidence="7">
    <location>
        <begin position="37"/>
        <end position="55"/>
    </location>
</feature>
<dbReference type="PANTHER" id="PTHR30566:SF5">
    <property type="entry name" value="MECHANOSENSITIVE ION CHANNEL PROTEIN 1, MITOCHONDRIAL-RELATED"/>
    <property type="match status" value="1"/>
</dbReference>
<dbReference type="InterPro" id="IPR010920">
    <property type="entry name" value="LSM_dom_sf"/>
</dbReference>
<evidence type="ECO:0000256" key="3">
    <source>
        <dbReference type="ARBA" id="ARBA00022475"/>
    </source>
</evidence>
<keyword evidence="4 7" id="KW-0812">Transmembrane</keyword>
<protein>
    <submittedName>
        <fullName evidence="9">Mechanosensitive ion channel</fullName>
    </submittedName>
</protein>
<keyword evidence="10" id="KW-1185">Reference proteome</keyword>
<evidence type="ECO:0000313" key="10">
    <source>
        <dbReference type="Proteomes" id="UP001500298"/>
    </source>
</evidence>
<dbReference type="SUPFAM" id="SSF82689">
    <property type="entry name" value="Mechanosensitive channel protein MscS (YggB), C-terminal domain"/>
    <property type="match status" value="1"/>
</dbReference>
<comment type="caution">
    <text evidence="9">The sequence shown here is derived from an EMBL/GenBank/DDBJ whole genome shotgun (WGS) entry which is preliminary data.</text>
</comment>
<reference evidence="10" key="1">
    <citation type="journal article" date="2019" name="Int. J. Syst. Evol. Microbiol.">
        <title>The Global Catalogue of Microorganisms (GCM) 10K type strain sequencing project: providing services to taxonomists for standard genome sequencing and annotation.</title>
        <authorList>
            <consortium name="The Broad Institute Genomics Platform"/>
            <consortium name="The Broad Institute Genome Sequencing Center for Infectious Disease"/>
            <person name="Wu L."/>
            <person name="Ma J."/>
        </authorList>
    </citation>
    <scope>NUCLEOTIDE SEQUENCE [LARGE SCALE GENOMIC DNA]</scope>
    <source>
        <strain evidence="10">JCM 18326</strain>
    </source>
</reference>
<feature type="transmembrane region" description="Helical" evidence="7">
    <location>
        <begin position="98"/>
        <end position="127"/>
    </location>
</feature>
<evidence type="ECO:0000256" key="5">
    <source>
        <dbReference type="ARBA" id="ARBA00022989"/>
    </source>
</evidence>
<dbReference type="InterPro" id="IPR011066">
    <property type="entry name" value="MscS_channel_C_sf"/>
</dbReference>
<accession>A0ABP9D6J8</accession>
<keyword evidence="3" id="KW-1003">Cell membrane</keyword>
<dbReference type="InterPro" id="IPR006685">
    <property type="entry name" value="MscS_channel_2nd"/>
</dbReference>
<gene>
    <name evidence="9" type="ORF">GCM10023331_11430</name>
</gene>
<dbReference type="EMBL" id="BAABJX010000020">
    <property type="protein sequence ID" value="GAA4828164.1"/>
    <property type="molecule type" value="Genomic_DNA"/>
</dbReference>
<organism evidence="9 10">
    <name type="scientific">Algivirga pacifica</name>
    <dbReference type="NCBI Taxonomy" id="1162670"/>
    <lineage>
        <taxon>Bacteria</taxon>
        <taxon>Pseudomonadati</taxon>
        <taxon>Bacteroidota</taxon>
        <taxon>Cytophagia</taxon>
        <taxon>Cytophagales</taxon>
        <taxon>Flammeovirgaceae</taxon>
        <taxon>Algivirga</taxon>
    </lineage>
</organism>
<dbReference type="Gene3D" id="3.30.70.100">
    <property type="match status" value="1"/>
</dbReference>
<dbReference type="InterPro" id="IPR011014">
    <property type="entry name" value="MscS_channel_TM-2"/>
</dbReference>
<evidence type="ECO:0000256" key="1">
    <source>
        <dbReference type="ARBA" id="ARBA00004651"/>
    </source>
</evidence>
<dbReference type="SUPFAM" id="SSF50182">
    <property type="entry name" value="Sm-like ribonucleoproteins"/>
    <property type="match status" value="1"/>
</dbReference>
<dbReference type="SUPFAM" id="SSF82861">
    <property type="entry name" value="Mechanosensitive channel protein MscS (YggB), transmembrane region"/>
    <property type="match status" value="1"/>
</dbReference>
<evidence type="ECO:0000313" key="9">
    <source>
        <dbReference type="EMBL" id="GAA4828164.1"/>
    </source>
</evidence>
<sequence>MSTVPKNVEKSIPKTVKTIGEWIEESWHIEPDTQGKIFLSILTFLVLWTLQKFILKIIYRRITDPKQRYGWRNGVRNVYYSLIFLIITAIWVESVNSLATFLGIVTAGLAIALQDIVAGFVGWLFIISRKPFEVGDRIQIGENVAGDVIDIRFFQFTINEIGNWVDAEQSTGRIIHVPNGKVFKENIANYNQGFTHIWNEIGILITFESNWEKARKILLEILEKETVHLSESAEKRLRRASEKFMIFYQHLTPTIYLTVKDSGVMLTMRYICPPRSRRNTEEKLWEAILKTFSQHEDIDLAYPTQRIFYNPMEGKKGTPPLAR</sequence>
<evidence type="ECO:0000256" key="2">
    <source>
        <dbReference type="ARBA" id="ARBA00008017"/>
    </source>
</evidence>
<keyword evidence="6 7" id="KW-0472">Membrane</keyword>
<evidence type="ECO:0000256" key="6">
    <source>
        <dbReference type="ARBA" id="ARBA00023136"/>
    </source>
</evidence>
<dbReference type="Pfam" id="PF00924">
    <property type="entry name" value="MS_channel_2nd"/>
    <property type="match status" value="1"/>
</dbReference>
<feature type="domain" description="Mechanosensitive ion channel MscS" evidence="8">
    <location>
        <begin position="115"/>
        <end position="191"/>
    </location>
</feature>
<comment type="subcellular location">
    <subcellularLocation>
        <location evidence="1">Cell membrane</location>
        <topology evidence="1">Multi-pass membrane protein</topology>
    </subcellularLocation>
</comment>
<evidence type="ECO:0000256" key="4">
    <source>
        <dbReference type="ARBA" id="ARBA00022692"/>
    </source>
</evidence>
<dbReference type="PANTHER" id="PTHR30566">
    <property type="entry name" value="YNAI-RELATED MECHANOSENSITIVE ION CHANNEL"/>
    <property type="match status" value="1"/>
</dbReference>
<comment type="similarity">
    <text evidence="2">Belongs to the MscS (TC 1.A.23) family.</text>
</comment>
<keyword evidence="5 7" id="KW-1133">Transmembrane helix</keyword>
<dbReference type="Proteomes" id="UP001500298">
    <property type="component" value="Unassembled WGS sequence"/>
</dbReference>
<proteinExistence type="inferred from homology"/>
<evidence type="ECO:0000259" key="8">
    <source>
        <dbReference type="Pfam" id="PF00924"/>
    </source>
</evidence>
<dbReference type="InterPro" id="IPR023408">
    <property type="entry name" value="MscS_beta-dom_sf"/>
</dbReference>
<dbReference type="Gene3D" id="1.10.287.1260">
    <property type="match status" value="1"/>
</dbReference>
<name>A0ABP9D6J8_9BACT</name>
<dbReference type="RefSeq" id="WP_345369967.1">
    <property type="nucleotide sequence ID" value="NZ_BAABJX010000020.1"/>
</dbReference>
<evidence type="ECO:0000256" key="7">
    <source>
        <dbReference type="SAM" id="Phobius"/>
    </source>
</evidence>
<dbReference type="Gene3D" id="2.30.30.60">
    <property type="match status" value="1"/>
</dbReference>